<dbReference type="Proteomes" id="UP000554235">
    <property type="component" value="Unassembled WGS sequence"/>
</dbReference>
<evidence type="ECO:0000313" key="2">
    <source>
        <dbReference type="EMBL" id="KAF4452888.1"/>
    </source>
</evidence>
<protein>
    <submittedName>
        <fullName evidence="2">Uncharacterized protein</fullName>
    </submittedName>
</protein>
<proteinExistence type="predicted"/>
<keyword evidence="3" id="KW-1185">Reference proteome</keyword>
<gene>
    <name evidence="2" type="ORF">FALBO_16092</name>
</gene>
<feature type="transmembrane region" description="Helical" evidence="1">
    <location>
        <begin position="79"/>
        <end position="98"/>
    </location>
</feature>
<organism evidence="2 3">
    <name type="scientific">Fusarium albosuccineum</name>
    <dbReference type="NCBI Taxonomy" id="1237068"/>
    <lineage>
        <taxon>Eukaryota</taxon>
        <taxon>Fungi</taxon>
        <taxon>Dikarya</taxon>
        <taxon>Ascomycota</taxon>
        <taxon>Pezizomycotina</taxon>
        <taxon>Sordariomycetes</taxon>
        <taxon>Hypocreomycetidae</taxon>
        <taxon>Hypocreales</taxon>
        <taxon>Nectriaceae</taxon>
        <taxon>Fusarium</taxon>
        <taxon>Fusarium decemcellulare species complex</taxon>
    </lineage>
</organism>
<evidence type="ECO:0000256" key="1">
    <source>
        <dbReference type="SAM" id="Phobius"/>
    </source>
</evidence>
<keyword evidence="1" id="KW-0472">Membrane</keyword>
<reference evidence="2 3" key="1">
    <citation type="submission" date="2020-01" db="EMBL/GenBank/DDBJ databases">
        <title>Identification and distribution of gene clusters putatively required for synthesis of sphingolipid metabolism inhibitors in phylogenetically diverse species of the filamentous fungus Fusarium.</title>
        <authorList>
            <person name="Kim H.-S."/>
            <person name="Busman M."/>
            <person name="Brown D.W."/>
            <person name="Divon H."/>
            <person name="Uhlig S."/>
            <person name="Proctor R.H."/>
        </authorList>
    </citation>
    <scope>NUCLEOTIDE SEQUENCE [LARGE SCALE GENOMIC DNA]</scope>
    <source>
        <strain evidence="2 3">NRRL 20459</strain>
    </source>
</reference>
<dbReference type="AlphaFoldDB" id="A0A8H4KNG4"/>
<keyword evidence="1" id="KW-1133">Transmembrane helix</keyword>
<name>A0A8H4KNG4_9HYPO</name>
<accession>A0A8H4KNG4</accession>
<dbReference type="EMBL" id="JAADYS010002928">
    <property type="protein sequence ID" value="KAF4452888.1"/>
    <property type="molecule type" value="Genomic_DNA"/>
</dbReference>
<sequence>MEQAAVRPLSLLITPCWSPALCPESGQAISLGSQPVPMLDRGTYLTYEDPSRGLQWIDLGGVMPAIVAWTARAARECYWLGWRALPFFAPSIVVVVAATVRRRLRLRWRLWAPLVPVASGSIDFFLLTVSSIPGYYARSPTSTISFLSQSPRAINASSTYLLAPLGRGINCKLLSPSSCSEDPQTQIRAKQPTNQQICRPRLNLNAPPPPTLLVLSPPLSPLGLDRLLHFGFPRSAFLRSKPVSRPGHSRSRHSAVCPIDSRPAARHKLSSSPSNFDPFDSLHAKPFGITHHPRSVHDLSAAHRLHSPAHGFHDPRIPVAWDAVATFDTPTPTASTQPCAISALGLITL</sequence>
<keyword evidence="1" id="KW-0812">Transmembrane</keyword>
<comment type="caution">
    <text evidence="2">The sequence shown here is derived from an EMBL/GenBank/DDBJ whole genome shotgun (WGS) entry which is preliminary data.</text>
</comment>
<evidence type="ECO:0000313" key="3">
    <source>
        <dbReference type="Proteomes" id="UP000554235"/>
    </source>
</evidence>